<reference evidence="3 4" key="2">
    <citation type="journal article" date="2014" name="J. Gen. Appl. Microbiol.">
        <title>The early diverging ascomycetous budding yeast Saitoella complicata has three histone deacetylases belonging to the Clr6, Hos2, and Rpd3 lineages.</title>
        <authorList>
            <person name="Nishida H."/>
            <person name="Matsumoto T."/>
            <person name="Kondo S."/>
            <person name="Hamamoto M."/>
            <person name="Yoshikawa H."/>
        </authorList>
    </citation>
    <scope>NUCLEOTIDE SEQUENCE [LARGE SCALE GENOMIC DNA]</scope>
    <source>
        <strain evidence="3 4">NRRL Y-17804</strain>
    </source>
</reference>
<dbReference type="PANTHER" id="PTHR47718:SF3">
    <property type="entry name" value="PROTEIN FAR1-RELATED SEQUENCE 5-LIKE"/>
    <property type="match status" value="1"/>
</dbReference>
<evidence type="ECO:0000259" key="2">
    <source>
        <dbReference type="Pfam" id="PF10551"/>
    </source>
</evidence>
<evidence type="ECO:0000313" key="3">
    <source>
        <dbReference type="EMBL" id="GAO48959.1"/>
    </source>
</evidence>
<feature type="compositionally biased region" description="Polar residues" evidence="1">
    <location>
        <begin position="411"/>
        <end position="425"/>
    </location>
</feature>
<comment type="caution">
    <text evidence="3">The sequence shown here is derived from an EMBL/GenBank/DDBJ whole genome shotgun (WGS) entry which is preliminary data.</text>
</comment>
<sequence length="425" mass="48175">MHKRTSFPCLWQSQSESDCAFECECEKDGNPDFLRREVYNAKRDIKTAKLGGRTPIVALLDNLQEEGLPFRHRVDDENHVTGLIFTHPRSVSFTKRFRTVLVMDCTYKTNKFQMPLLHIVGMTWCNTPFTSALCLFSTETREDYLWALRMYSDLMGGFSPHVIVTDRELALMNANDEVFPNAAKLLCRWHIEKNVLTNRKGVFPTNEDWVDFLKTVQRLMNSSTEALFEQNLETWVDAVTHLGSSVTSRAEGAHKCLKGHIQVSTGNLLTVVNRSRSSMEEQYQEILGQVAKEKTSAATSLTAPFFADVKFKVSALALSMIEQQYILARRELATEFRLPTCRGYMKRVFGLPCAHASIEALEGDRVLSINDVHKQWHFVLDGNYIGGPATAEANQQIRDPQVFNARGRPRGSQNCQPAIPQSSTQ</sequence>
<dbReference type="InterPro" id="IPR018289">
    <property type="entry name" value="MULE_transposase_dom"/>
</dbReference>
<reference evidence="3 4" key="1">
    <citation type="journal article" date="2011" name="J. Gen. Appl. Microbiol.">
        <title>Draft genome sequencing of the enigmatic yeast Saitoella complicata.</title>
        <authorList>
            <person name="Nishida H."/>
            <person name="Hamamoto M."/>
            <person name="Sugiyama J."/>
        </authorList>
    </citation>
    <scope>NUCLEOTIDE SEQUENCE [LARGE SCALE GENOMIC DNA]</scope>
    <source>
        <strain evidence="3 4">NRRL Y-17804</strain>
    </source>
</reference>
<reference evidence="3 4" key="3">
    <citation type="journal article" date="2015" name="Genome Announc.">
        <title>Draft Genome Sequence of the Archiascomycetous Yeast Saitoella complicata.</title>
        <authorList>
            <person name="Yamauchi K."/>
            <person name="Kondo S."/>
            <person name="Hamamoto M."/>
            <person name="Takahashi Y."/>
            <person name="Ogura Y."/>
            <person name="Hayashi T."/>
            <person name="Nishida H."/>
        </authorList>
    </citation>
    <scope>NUCLEOTIDE SEQUENCE [LARGE SCALE GENOMIC DNA]</scope>
    <source>
        <strain evidence="3 4">NRRL Y-17804</strain>
    </source>
</reference>
<dbReference type="AlphaFoldDB" id="A0A0E9NGJ8"/>
<dbReference type="Pfam" id="PF10551">
    <property type="entry name" value="MULE"/>
    <property type="match status" value="1"/>
</dbReference>
<organism evidence="3 4">
    <name type="scientific">Saitoella complicata (strain BCRC 22490 / CBS 7301 / JCM 7358 / NBRC 10748 / NRRL Y-17804)</name>
    <dbReference type="NCBI Taxonomy" id="698492"/>
    <lineage>
        <taxon>Eukaryota</taxon>
        <taxon>Fungi</taxon>
        <taxon>Dikarya</taxon>
        <taxon>Ascomycota</taxon>
        <taxon>Taphrinomycotina</taxon>
        <taxon>Taphrinomycotina incertae sedis</taxon>
        <taxon>Saitoella</taxon>
    </lineage>
</organism>
<accession>A0A0E9NGJ8</accession>
<feature type="domain" description="MULE transposase" evidence="2">
    <location>
        <begin position="100"/>
        <end position="194"/>
    </location>
</feature>
<dbReference type="Proteomes" id="UP000033140">
    <property type="component" value="Unassembled WGS sequence"/>
</dbReference>
<evidence type="ECO:0000256" key="1">
    <source>
        <dbReference type="SAM" id="MobiDB-lite"/>
    </source>
</evidence>
<dbReference type="PANTHER" id="PTHR47718">
    <property type="entry name" value="OS01G0519700 PROTEIN"/>
    <property type="match status" value="1"/>
</dbReference>
<dbReference type="EMBL" id="BACD03000019">
    <property type="protein sequence ID" value="GAO48959.1"/>
    <property type="molecule type" value="Genomic_DNA"/>
</dbReference>
<evidence type="ECO:0000313" key="4">
    <source>
        <dbReference type="Proteomes" id="UP000033140"/>
    </source>
</evidence>
<proteinExistence type="predicted"/>
<dbReference type="OMA" id="AFECECE"/>
<dbReference type="STRING" id="698492.A0A0E9NGJ8"/>
<keyword evidence="4" id="KW-1185">Reference proteome</keyword>
<name>A0A0E9NGJ8_SAICN</name>
<feature type="region of interest" description="Disordered" evidence="1">
    <location>
        <begin position="405"/>
        <end position="425"/>
    </location>
</feature>
<protein>
    <recommendedName>
        <fullName evidence="2">MULE transposase domain-containing protein</fullName>
    </recommendedName>
</protein>
<gene>
    <name evidence="3" type="ORF">G7K_3120-t1</name>
</gene>